<comment type="caution">
    <text evidence="4">The sequence shown here is derived from an EMBL/GenBank/DDBJ whole genome shotgun (WGS) entry which is preliminary data.</text>
</comment>
<proteinExistence type="inferred from homology"/>
<dbReference type="InterPro" id="IPR004378">
    <property type="entry name" value="F420H2_quin_Rdtase"/>
</dbReference>
<evidence type="ECO:0000256" key="1">
    <source>
        <dbReference type="ARBA" id="ARBA00008710"/>
    </source>
</evidence>
<dbReference type="Pfam" id="PF04075">
    <property type="entry name" value="F420H2_quin_red"/>
    <property type="match status" value="1"/>
</dbReference>
<accession>A0ABW6SEF0</accession>
<sequence>MAAPFPDRPWGSRTGLLGRTVSVFAATGAGSALVRALGPLDRRILQRTAGRYTALGPVGAPALLLTTTGRRSGQPRTTPLLYAHAGDVLYLIGSNFGGEHHPAWTSNLLAHPEAVITIAGERIPVHTELLQDAERKAEVFAQFEQISQAYTAYRGRTSRELRIFAVRRS</sequence>
<keyword evidence="3" id="KW-0472">Membrane</keyword>
<comment type="similarity">
    <text evidence="1">Belongs to the F420H(2)-dependent quinone reductase family.</text>
</comment>
<organism evidence="4 5">
    <name type="scientific">Nocardia jiangxiensis</name>
    <dbReference type="NCBI Taxonomy" id="282685"/>
    <lineage>
        <taxon>Bacteria</taxon>
        <taxon>Bacillati</taxon>
        <taxon>Actinomycetota</taxon>
        <taxon>Actinomycetes</taxon>
        <taxon>Mycobacteriales</taxon>
        <taxon>Nocardiaceae</taxon>
        <taxon>Nocardia</taxon>
    </lineage>
</organism>
<evidence type="ECO:0000256" key="3">
    <source>
        <dbReference type="SAM" id="Phobius"/>
    </source>
</evidence>
<dbReference type="InterPro" id="IPR012349">
    <property type="entry name" value="Split_barrel_FMN-bd"/>
</dbReference>
<dbReference type="PANTHER" id="PTHR39428:SF1">
    <property type="entry name" value="F420H(2)-DEPENDENT QUINONE REDUCTASE RV1261C"/>
    <property type="match status" value="1"/>
</dbReference>
<dbReference type="Proteomes" id="UP001601992">
    <property type="component" value="Unassembled WGS sequence"/>
</dbReference>
<dbReference type="SUPFAM" id="SSF50475">
    <property type="entry name" value="FMN-binding split barrel"/>
    <property type="match status" value="1"/>
</dbReference>
<dbReference type="PANTHER" id="PTHR39428">
    <property type="entry name" value="F420H(2)-DEPENDENT QUINONE REDUCTASE RV1261C"/>
    <property type="match status" value="1"/>
</dbReference>
<protein>
    <submittedName>
        <fullName evidence="4">Nitroreductase/quinone reductase family protein</fullName>
    </submittedName>
</protein>
<dbReference type="NCBIfam" id="TIGR00026">
    <property type="entry name" value="hi_GC_TIGR00026"/>
    <property type="match status" value="1"/>
</dbReference>
<dbReference type="RefSeq" id="WP_387406937.1">
    <property type="nucleotide sequence ID" value="NZ_JBIAQY010000029.1"/>
</dbReference>
<gene>
    <name evidence="4" type="ORF">ACFYXQ_43865</name>
</gene>
<comment type="catalytic activity">
    <reaction evidence="2">
        <text>oxidized coenzyme F420-(gamma-L-Glu)(n) + a quinol + H(+) = reduced coenzyme F420-(gamma-L-Glu)(n) + a quinone</text>
        <dbReference type="Rhea" id="RHEA:39663"/>
        <dbReference type="Rhea" id="RHEA-COMP:12939"/>
        <dbReference type="Rhea" id="RHEA-COMP:14378"/>
        <dbReference type="ChEBI" id="CHEBI:15378"/>
        <dbReference type="ChEBI" id="CHEBI:24646"/>
        <dbReference type="ChEBI" id="CHEBI:132124"/>
        <dbReference type="ChEBI" id="CHEBI:133980"/>
        <dbReference type="ChEBI" id="CHEBI:139511"/>
    </reaction>
</comment>
<dbReference type="EMBL" id="JBIAQY010000029">
    <property type="protein sequence ID" value="MFF3574708.1"/>
    <property type="molecule type" value="Genomic_DNA"/>
</dbReference>
<evidence type="ECO:0000313" key="5">
    <source>
        <dbReference type="Proteomes" id="UP001601992"/>
    </source>
</evidence>
<evidence type="ECO:0000313" key="4">
    <source>
        <dbReference type="EMBL" id="MFF3574708.1"/>
    </source>
</evidence>
<feature type="transmembrane region" description="Helical" evidence="3">
    <location>
        <begin position="16"/>
        <end position="37"/>
    </location>
</feature>
<keyword evidence="3" id="KW-0812">Transmembrane</keyword>
<reference evidence="4 5" key="1">
    <citation type="submission" date="2024-10" db="EMBL/GenBank/DDBJ databases">
        <title>The Natural Products Discovery Center: Release of the First 8490 Sequenced Strains for Exploring Actinobacteria Biosynthetic Diversity.</title>
        <authorList>
            <person name="Kalkreuter E."/>
            <person name="Kautsar S.A."/>
            <person name="Yang D."/>
            <person name="Bader C.D."/>
            <person name="Teijaro C.N."/>
            <person name="Fluegel L."/>
            <person name="Davis C.M."/>
            <person name="Simpson J.R."/>
            <person name="Lauterbach L."/>
            <person name="Steele A.D."/>
            <person name="Gui C."/>
            <person name="Meng S."/>
            <person name="Li G."/>
            <person name="Viehrig K."/>
            <person name="Ye F."/>
            <person name="Su P."/>
            <person name="Kiefer A.F."/>
            <person name="Nichols A."/>
            <person name="Cepeda A.J."/>
            <person name="Yan W."/>
            <person name="Fan B."/>
            <person name="Jiang Y."/>
            <person name="Adhikari A."/>
            <person name="Zheng C.-J."/>
            <person name="Schuster L."/>
            <person name="Cowan T.M."/>
            <person name="Smanski M.J."/>
            <person name="Chevrette M.G."/>
            <person name="De Carvalho L.P.S."/>
            <person name="Shen B."/>
        </authorList>
    </citation>
    <scope>NUCLEOTIDE SEQUENCE [LARGE SCALE GENOMIC DNA]</scope>
    <source>
        <strain evidence="4 5">NPDC002593</strain>
    </source>
</reference>
<name>A0ABW6SEF0_9NOCA</name>
<keyword evidence="5" id="KW-1185">Reference proteome</keyword>
<dbReference type="Gene3D" id="2.30.110.10">
    <property type="entry name" value="Electron Transport, Fmn-binding Protein, Chain A"/>
    <property type="match status" value="1"/>
</dbReference>
<keyword evidence="3" id="KW-1133">Transmembrane helix</keyword>
<evidence type="ECO:0000256" key="2">
    <source>
        <dbReference type="ARBA" id="ARBA00049106"/>
    </source>
</evidence>